<reference evidence="1" key="1">
    <citation type="submission" date="2008-08" db="EMBL/GenBank/DDBJ databases">
        <authorList>
            <person name="Zhan X.M."/>
        </authorList>
    </citation>
    <scope>NUCLEOTIDE SEQUENCE</scope>
</reference>
<sequence length="177" mass="20528">MKEFGVLVFPSPYSESIRQSVSVFHYSPVVEPSMDYNFRGKPKDIESSHNRINNIRKEANQQHPTESLQKRHRNERELIQSDRRSRCNTIDEMEVVLDDLDRALRCADFVVEEQLKSVEKTAVAFNENPLFAHENNNEERLLHRTSGVPFLKHYTTSFLGGSRDQGHKVKDSKQAIT</sequence>
<proteinExistence type="evidence at transcript level"/>
<dbReference type="AlphaFoldDB" id="C7BVW0"/>
<evidence type="ECO:0000313" key="1">
    <source>
        <dbReference type="EMBL" id="CAR63625.1"/>
    </source>
</evidence>
<name>C7BVW0_ANGCA</name>
<accession>C7BVW0</accession>
<organism evidence="1">
    <name type="scientific">Angiostrongylus cantonensis</name>
    <name type="common">Rat lungworm</name>
    <dbReference type="NCBI Taxonomy" id="6313"/>
    <lineage>
        <taxon>Eukaryota</taxon>
        <taxon>Metazoa</taxon>
        <taxon>Ecdysozoa</taxon>
        <taxon>Nematoda</taxon>
        <taxon>Chromadorea</taxon>
        <taxon>Rhabditida</taxon>
        <taxon>Rhabditina</taxon>
        <taxon>Rhabditomorpha</taxon>
        <taxon>Strongyloidea</taxon>
        <taxon>Metastrongylidae</taxon>
        <taxon>Angiostrongylus</taxon>
    </lineage>
</organism>
<protein>
    <submittedName>
        <fullName evidence="1">Uncharacterized protein</fullName>
    </submittedName>
</protein>
<reference evidence="1" key="2">
    <citation type="journal article" date="2009" name="BMC Mol. Biol.">
        <title>Preliminary molecular characterization of the human pathogen Angiostrongylus cantonensis.</title>
        <authorList>
            <person name="He H."/>
            <person name="Cheng M."/>
            <person name="Yang X."/>
            <person name="Meng J."/>
            <person name="He A."/>
            <person name="Zheng X."/>
            <person name="Li Z."/>
            <person name="Guo P."/>
            <person name="Pan Z."/>
            <person name="Zhan X."/>
        </authorList>
    </citation>
    <scope>NUCLEOTIDE SEQUENCE</scope>
</reference>
<dbReference type="EMBL" id="FM207764">
    <property type="protein sequence ID" value="CAR63625.1"/>
    <property type="molecule type" value="mRNA"/>
</dbReference>